<dbReference type="PROSITE" id="PS50112">
    <property type="entry name" value="PAS"/>
    <property type="match status" value="1"/>
</dbReference>
<organism evidence="3">
    <name type="scientific">marine sediment metagenome</name>
    <dbReference type="NCBI Taxonomy" id="412755"/>
    <lineage>
        <taxon>unclassified sequences</taxon>
        <taxon>metagenomes</taxon>
        <taxon>ecological metagenomes</taxon>
    </lineage>
</organism>
<dbReference type="InterPro" id="IPR000014">
    <property type="entry name" value="PAS"/>
</dbReference>
<protein>
    <recommendedName>
        <fullName evidence="2">PAS domain-containing protein</fullName>
    </recommendedName>
</protein>
<dbReference type="Pfam" id="PF13188">
    <property type="entry name" value="PAS_8"/>
    <property type="match status" value="1"/>
</dbReference>
<dbReference type="SUPFAM" id="SSF55785">
    <property type="entry name" value="PYP-like sensor domain (PAS domain)"/>
    <property type="match status" value="1"/>
</dbReference>
<feature type="coiled-coil region" evidence="1">
    <location>
        <begin position="1"/>
        <end position="28"/>
    </location>
</feature>
<dbReference type="SMART" id="SM00091">
    <property type="entry name" value="PAS"/>
    <property type="match status" value="1"/>
</dbReference>
<dbReference type="AlphaFoldDB" id="X1MAK7"/>
<dbReference type="Gene3D" id="3.30.450.20">
    <property type="entry name" value="PAS domain"/>
    <property type="match status" value="1"/>
</dbReference>
<keyword evidence="1" id="KW-0175">Coiled coil</keyword>
<feature type="domain" description="PAS" evidence="2">
    <location>
        <begin position="40"/>
        <end position="82"/>
    </location>
</feature>
<gene>
    <name evidence="3" type="ORF">S06H3_20132</name>
</gene>
<comment type="caution">
    <text evidence="3">The sequence shown here is derived from an EMBL/GenBank/DDBJ whole genome shotgun (WGS) entry which is preliminary data.</text>
</comment>
<evidence type="ECO:0000256" key="1">
    <source>
        <dbReference type="SAM" id="Coils"/>
    </source>
</evidence>
<accession>X1MAK7</accession>
<proteinExistence type="predicted"/>
<evidence type="ECO:0000259" key="2">
    <source>
        <dbReference type="PROSITE" id="PS50112"/>
    </source>
</evidence>
<reference evidence="3" key="1">
    <citation type="journal article" date="2014" name="Front. Microbiol.">
        <title>High frequency of phylogenetically diverse reductive dehalogenase-homologous genes in deep subseafloor sedimentary metagenomes.</title>
        <authorList>
            <person name="Kawai M."/>
            <person name="Futagami T."/>
            <person name="Toyoda A."/>
            <person name="Takaki Y."/>
            <person name="Nishi S."/>
            <person name="Hori S."/>
            <person name="Arai W."/>
            <person name="Tsubouchi T."/>
            <person name="Morono Y."/>
            <person name="Uchiyama I."/>
            <person name="Ito T."/>
            <person name="Fujiyama A."/>
            <person name="Inagaki F."/>
            <person name="Takami H."/>
        </authorList>
    </citation>
    <scope>NUCLEOTIDE SEQUENCE</scope>
    <source>
        <strain evidence="3">Expedition CK06-06</strain>
    </source>
</reference>
<sequence length="136" mass="16093">MKDEKKTKDELITELIELRQRITDLRASEIQRKQTEEALHREKYRILVKESPLGVSIIGRDGHYRYINPKFVEIFGYTLEDIPTGREWFAKAYPDQEYRNQVISTWINDLKESKCGESRPRTFIVTCKDGSERVVL</sequence>
<dbReference type="CDD" id="cd00130">
    <property type="entry name" value="PAS"/>
    <property type="match status" value="1"/>
</dbReference>
<dbReference type="InterPro" id="IPR035965">
    <property type="entry name" value="PAS-like_dom_sf"/>
</dbReference>
<name>X1MAK7_9ZZZZ</name>
<evidence type="ECO:0000313" key="3">
    <source>
        <dbReference type="EMBL" id="GAI11725.1"/>
    </source>
</evidence>
<dbReference type="EMBL" id="BARV01010394">
    <property type="protein sequence ID" value="GAI11725.1"/>
    <property type="molecule type" value="Genomic_DNA"/>
</dbReference>
<dbReference type="NCBIfam" id="TIGR00229">
    <property type="entry name" value="sensory_box"/>
    <property type="match status" value="1"/>
</dbReference>